<gene>
    <name evidence="1" type="ORF">CTZ28_35435</name>
</gene>
<dbReference type="AlphaFoldDB" id="A0A3M0IHB0"/>
<organism evidence="1 2">
    <name type="scientific">Streptomyces shenzhenensis</name>
    <dbReference type="NCBI Taxonomy" id="943815"/>
    <lineage>
        <taxon>Bacteria</taxon>
        <taxon>Bacillati</taxon>
        <taxon>Actinomycetota</taxon>
        <taxon>Actinomycetes</taxon>
        <taxon>Kitasatosporales</taxon>
        <taxon>Streptomycetaceae</taxon>
        <taxon>Streptomyces</taxon>
    </lineage>
</organism>
<evidence type="ECO:0000313" key="2">
    <source>
        <dbReference type="Proteomes" id="UP000270471"/>
    </source>
</evidence>
<evidence type="ECO:0000313" key="1">
    <source>
        <dbReference type="EMBL" id="RMB81296.1"/>
    </source>
</evidence>
<accession>A0A3M0IHB0</accession>
<comment type="caution">
    <text evidence="1">The sequence shown here is derived from an EMBL/GenBank/DDBJ whole genome shotgun (WGS) entry which is preliminary data.</text>
</comment>
<keyword evidence="2" id="KW-1185">Reference proteome</keyword>
<name>A0A3M0IHB0_9ACTN</name>
<reference evidence="1 2" key="1">
    <citation type="submission" date="2017-11" db="EMBL/GenBank/DDBJ databases">
        <title>Draft genome of actinobacteria isolated from guarana (Paullinia cupana (Mart.) Ducke.</title>
        <authorList>
            <person name="Siqueira K.A."/>
            <person name="Liotti R.G."/>
            <person name="Mendes T.A.O."/>
            <person name="Soares M.A."/>
        </authorList>
    </citation>
    <scope>NUCLEOTIDE SEQUENCE [LARGE SCALE GENOMIC DNA]</scope>
    <source>
        <strain evidence="1 2">193</strain>
    </source>
</reference>
<sequence length="84" mass="9534">MTKTPTPSTEARDLRALLETVVQALTLPYDLDDYDARILRRAGLVRVLVREALAEQPGNLGWNLDYLRNQLNAEQAKAERGERL</sequence>
<dbReference type="EMBL" id="PENI01000032">
    <property type="protein sequence ID" value="RMB81296.1"/>
    <property type="molecule type" value="Genomic_DNA"/>
</dbReference>
<dbReference type="Proteomes" id="UP000270471">
    <property type="component" value="Unassembled WGS sequence"/>
</dbReference>
<dbReference type="OrthoDB" id="4337880at2"/>
<protein>
    <submittedName>
        <fullName evidence="1">Uncharacterized protein</fullName>
    </submittedName>
</protein>
<dbReference type="RefSeq" id="WP_121893878.1">
    <property type="nucleotide sequence ID" value="NZ_PENI01000032.1"/>
</dbReference>
<proteinExistence type="predicted"/>